<dbReference type="Proteomes" id="UP000789759">
    <property type="component" value="Unassembled WGS sequence"/>
</dbReference>
<reference evidence="2" key="1">
    <citation type="submission" date="2021-06" db="EMBL/GenBank/DDBJ databases">
        <authorList>
            <person name="Kallberg Y."/>
            <person name="Tangrot J."/>
            <person name="Rosling A."/>
        </authorList>
    </citation>
    <scope>NUCLEOTIDE SEQUENCE</scope>
    <source>
        <strain evidence="2">FL966</strain>
    </source>
</reference>
<proteinExistence type="predicted"/>
<dbReference type="PANTHER" id="PTHR35871:SF1">
    <property type="entry name" value="CXC1-LIKE CYSTEINE CLUSTER ASSOCIATED WITH KDZ TRANSPOSASES DOMAIN-CONTAINING PROTEIN"/>
    <property type="match status" value="1"/>
</dbReference>
<protein>
    <submittedName>
        <fullName evidence="2">4352_t:CDS:1</fullName>
    </submittedName>
</protein>
<dbReference type="EMBL" id="CAJVQA010057621">
    <property type="protein sequence ID" value="CAG8826600.1"/>
    <property type="molecule type" value="Genomic_DNA"/>
</dbReference>
<accession>A0A9N9KEN1</accession>
<feature type="non-terminal residue" evidence="2">
    <location>
        <position position="414"/>
    </location>
</feature>
<keyword evidence="3" id="KW-1185">Reference proteome</keyword>
<comment type="caution">
    <text evidence="2">The sequence shown here is derived from an EMBL/GenBank/DDBJ whole genome shotgun (WGS) entry which is preliminary data.</text>
</comment>
<gene>
    <name evidence="2" type="ORF">CPELLU_LOCUS20228</name>
</gene>
<feature type="region of interest" description="Disordered" evidence="1">
    <location>
        <begin position="80"/>
        <end position="100"/>
    </location>
</feature>
<evidence type="ECO:0000313" key="3">
    <source>
        <dbReference type="Proteomes" id="UP000789759"/>
    </source>
</evidence>
<dbReference type="PANTHER" id="PTHR35871">
    <property type="entry name" value="EXPRESSED PROTEIN"/>
    <property type="match status" value="1"/>
</dbReference>
<evidence type="ECO:0000313" key="2">
    <source>
        <dbReference type="EMBL" id="CAG8826600.1"/>
    </source>
</evidence>
<organism evidence="2 3">
    <name type="scientific">Cetraspora pellucida</name>
    <dbReference type="NCBI Taxonomy" id="1433469"/>
    <lineage>
        <taxon>Eukaryota</taxon>
        <taxon>Fungi</taxon>
        <taxon>Fungi incertae sedis</taxon>
        <taxon>Mucoromycota</taxon>
        <taxon>Glomeromycotina</taxon>
        <taxon>Glomeromycetes</taxon>
        <taxon>Diversisporales</taxon>
        <taxon>Gigasporaceae</taxon>
        <taxon>Cetraspora</taxon>
    </lineage>
</organism>
<dbReference type="AlphaFoldDB" id="A0A9N9KEN1"/>
<sequence length="414" mass="47859">LNTNVNNFEAESSDDIDSLSACNEVVDNNDAANIMKRLQLIENDDAKNIVKKLQDAANKYYRECDSNQTRRLCYLGNSVHTKRRKKQQQREAAKGTPTLHTFWAQKKSSEETSEAELYDDVDERLENERQLEEFDDEQLANEGWLEEVDENDIGGMSEDEIKPHNWNKKISTALENLTLDIKKENVKSEVWVHLNSICFYLQLVKSNYQKIKASKIIADAAEKGVYHAKCIHKDILLQIKSYVRENKWNITPHMIMLQMNEIILPGLEFAPPPTISLSTAKNYLKKLGYTYERVKKGAYVDGHEREDVIAYRSIFLKRMSEFEHRMLIFSGDNMEVETWPDSNIKLLILVTHDECIFSAYDGSQSLWIPYGEQPLRKKGEGHSIHVSEFLTDICGRLVLPDEMQPSDKFPREAC</sequence>
<feature type="non-terminal residue" evidence="2">
    <location>
        <position position="1"/>
    </location>
</feature>
<name>A0A9N9KEN1_9GLOM</name>
<evidence type="ECO:0000256" key="1">
    <source>
        <dbReference type="SAM" id="MobiDB-lite"/>
    </source>
</evidence>
<dbReference type="OrthoDB" id="2434281at2759"/>